<dbReference type="PATRIC" id="fig|29290.4.peg.1728"/>
<feature type="signal peptide" evidence="2">
    <location>
        <begin position="1"/>
        <end position="32"/>
    </location>
</feature>
<protein>
    <submittedName>
        <fullName evidence="3">Uncharacterized protein</fullName>
    </submittedName>
</protein>
<dbReference type="Proteomes" id="UP000033423">
    <property type="component" value="Unassembled WGS sequence"/>
</dbReference>
<gene>
    <name evidence="3" type="ORF">MBAV_001300</name>
</gene>
<evidence type="ECO:0000256" key="1">
    <source>
        <dbReference type="SAM" id="MobiDB-lite"/>
    </source>
</evidence>
<organism evidence="3 4">
    <name type="scientific">Candidatus Magnetobacterium bavaricum</name>
    <dbReference type="NCBI Taxonomy" id="29290"/>
    <lineage>
        <taxon>Bacteria</taxon>
        <taxon>Pseudomonadati</taxon>
        <taxon>Nitrospirota</taxon>
        <taxon>Thermodesulfovibrionia</taxon>
        <taxon>Thermodesulfovibrionales</taxon>
        <taxon>Candidatus Magnetobacteriaceae</taxon>
        <taxon>Candidatus Magnetobacterium</taxon>
    </lineage>
</organism>
<dbReference type="InterPro" id="IPR036280">
    <property type="entry name" value="Multihaem_cyt_sf"/>
</dbReference>
<reference evidence="3 4" key="1">
    <citation type="submission" date="2015-02" db="EMBL/GenBank/DDBJ databases">
        <title>Single-cell genomics of uncultivated deep-branching MTB reveals a conserved set of magnetosome genes.</title>
        <authorList>
            <person name="Kolinko S."/>
            <person name="Richter M."/>
            <person name="Glockner F.O."/>
            <person name="Brachmann A."/>
            <person name="Schuler D."/>
        </authorList>
    </citation>
    <scope>NUCLEOTIDE SEQUENCE [LARGE SCALE GENOMIC DNA]</scope>
    <source>
        <strain evidence="3">TM-1</strain>
    </source>
</reference>
<comment type="caution">
    <text evidence="3">The sequence shown here is derived from an EMBL/GenBank/DDBJ whole genome shotgun (WGS) entry which is preliminary data.</text>
</comment>
<evidence type="ECO:0000256" key="2">
    <source>
        <dbReference type="SAM" id="SignalP"/>
    </source>
</evidence>
<keyword evidence="2" id="KW-0732">Signal</keyword>
<dbReference type="EMBL" id="LACI01000565">
    <property type="protein sequence ID" value="KJU86511.1"/>
    <property type="molecule type" value="Genomic_DNA"/>
</dbReference>
<evidence type="ECO:0000313" key="4">
    <source>
        <dbReference type="Proteomes" id="UP000033423"/>
    </source>
</evidence>
<accession>A0A0F3GX89</accession>
<feature type="region of interest" description="Disordered" evidence="1">
    <location>
        <begin position="35"/>
        <end position="59"/>
    </location>
</feature>
<proteinExistence type="predicted"/>
<sequence length="232" mass="26230">MVTKMEIKRPLLHMLYMLVMVCVSVAPHTLMAETTPQTSAAPQAPQDTTPPQAVPPAAETNVGHHATIPKYFTTKPPFSEGIFPCTTCHAGLKPDKTRRDLMFHSEVVLKHAAQQRWCLDCHDADNRDRLRLANGDPVDFDESYMLCGQCHGNVFREWKIGLHGKRIGMWNRDNPEDKKYFLCVNCHNPHFPKFAPVKPLPVPVKPNAIMDIKGTSTVEFEGQKIYVPVYNK</sequence>
<evidence type="ECO:0000313" key="3">
    <source>
        <dbReference type="EMBL" id="KJU86511.1"/>
    </source>
</evidence>
<name>A0A0F3GX89_9BACT</name>
<feature type="chain" id="PRO_5002461128" evidence="2">
    <location>
        <begin position="33"/>
        <end position="232"/>
    </location>
</feature>
<dbReference type="Gene3D" id="3.90.10.10">
    <property type="entry name" value="Cytochrome C3"/>
    <property type="match status" value="1"/>
</dbReference>
<dbReference type="AlphaFoldDB" id="A0A0F3GX89"/>
<keyword evidence="4" id="KW-1185">Reference proteome</keyword>
<dbReference type="SUPFAM" id="SSF48695">
    <property type="entry name" value="Multiheme cytochromes"/>
    <property type="match status" value="1"/>
</dbReference>